<feature type="compositionally biased region" description="Low complexity" evidence="3">
    <location>
        <begin position="154"/>
        <end position="163"/>
    </location>
</feature>
<sequence length="1735" mass="183785">MKRTAYQASSDLASSGPANSNVSDQPLTDHGQSQSQSQQQQQGSRPPKAMRLHPHPPVMSSPLRQPPVRLTPRVNVHLLLLFVDVTDLVHDAQITATASPDQQAHQRQALFNSPTPSAPSSAAMTTPAQGAARAASSSVAEGISIAFSTPSASQLQKQQQHRQSLGGAGILVRPDQQNRTDDRRKSMGNRRVSFAVTKHIRVLSGFLPFTLPNLTSTGGTADSKSSAFSDALISSLTSSSTAASATALASATPTPATPSSTAHDHHGAESSEPSSLLSYDAPLNEPESIGTLSSTASPYPTTPRSGHAHHFVHTPGSTVSAMHHTFGESPIHPSTSSPGSHSPFVTGSFGYSPHHHPGTPSPASVAATDTANKEASTGHQADDDAEDYFRNLGSPALPSQFLAQAHQAEHQEDSSGDLTAAIYAEFGAGIAAAKHLQMQQREREAAGTDRQLGSPAPASPARGGGGPGGVGAGSSPGAAGTSRASGLYPDLGDYVAKVVEQGQAHALADALGSPEMDGESGTGSYGGSGSGSGVEDDGNDLMRYINDFGGEEEDEEAEAQPQPQPQQPEPEREPEQGDQGQQGAAEPELQQEQDDMIIDKADQQPSPQPSATQSPKLTGLGLAASQPLPSRSPSSPEAPPPATSFSQPAPAAASAAGSLFPSASTASSTTFTLRRGTFGGPTLAGPGSGSSWSSAFGDTNRRSTFGGALAPKAPASPGPQQDQETAAAPTQEDDGMDVDPPLAKSTDGTADPDAKPQDQDDVVDKSDDEGAQTGPSRELSPIVRSSVSPPPAATRSTGTHSPEMGSSLMRPPATTAVLASQDRRESLIKMTDAMLSPLPARHNQLQTTQEEEQQQEQPPQATSPAQGTQANPQPQPQPHPQAAQPLMSPAAAPPSTTAVPQVQLPPQTPTTNPMSYAHPMTGSRTVSLPPSRATAVAATRISSTPQPKTSAPIAPLRTLQDTLNEIVARKSSIVGTPAAAARLAAISSPARSPALVAASGLASRSTLTVPSTPASGSMSSRTPRAPMPQSTARVLSADAFGTSSRSELLDLMTPGRAMRRVASADESMSPARLGPSVHIGRRTPMRPLPSGATTPGSTSARLMPGRPETPLSGRVNRMLLGSAWEKQRHDMQGTPSKAARGKAGAGSSPFASSPRPMPSSSGSAGIPSGLESDDDPEAHVGDVSDLMQLSMPELVDADLGDPRGAAVDESSNDPADILKHIIASGSQQFVFKNLDMHDHLLPLPSNNPAQSADPLATAPKYQLVGRDFQLLQSTHELCNYYMRRILSGAAEAADIEAAIVQDARERGEYPKLWQMWIESRDNPTMREFLVDKLNYLISHLNNVTRAEHLVYREQQLQALCEALEEALGVFRVDVDELKERLYVARYIAARLEELMEERREKIRKRMEQREARERAIKDQVSDMQNKITAARAHRLAVVQALNERHAEEEAARAKVEQARARNQELRAKIAQAKNKKDILSKVPTLVHLEQELRLYEHLASATGWTIDPNSRDKLVFYYRDALKVAVTWPVDVHWNIDEVTTGAGSFRSGDVIPQLLANVQARIMREPKALRVIPGSSDVLPSAFNWMMDRWDTWMHLDAQLYAAKTKFAGDFTSHLEVHGSELAGGGYAMDDVWVAKIAFFSANPGAYLVGHEASAVDDENTAIGGGRFRVDMYLSVDPWTWNVGDEVKVAFKAYWGNAPAQELAAAAKRGGFSFTKIGDEVLKALKQANAKALS</sequence>
<feature type="compositionally biased region" description="Gly residues" evidence="3">
    <location>
        <begin position="462"/>
        <end position="474"/>
    </location>
</feature>
<feature type="compositionally biased region" description="Low complexity" evidence="3">
    <location>
        <begin position="643"/>
        <end position="694"/>
    </location>
</feature>
<feature type="region of interest" description="Disordered" evidence="3">
    <location>
        <begin position="1"/>
        <end position="67"/>
    </location>
</feature>
<evidence type="ECO:0000256" key="2">
    <source>
        <dbReference type="SAM" id="Coils"/>
    </source>
</evidence>
<proteinExistence type="predicted"/>
<feature type="compositionally biased region" description="Polar residues" evidence="3">
    <location>
        <begin position="1"/>
        <end position="26"/>
    </location>
</feature>
<feature type="compositionally biased region" description="Low complexity" evidence="3">
    <location>
        <begin position="623"/>
        <end position="635"/>
    </location>
</feature>
<accession>A0A1Y2HUA9</accession>
<comment type="caution">
    <text evidence="5">The sequence shown here is derived from an EMBL/GenBank/DDBJ whole genome shotgun (WGS) entry which is preliminary data.</text>
</comment>
<feature type="compositionally biased region" description="Low complexity" evidence="3">
    <location>
        <begin position="248"/>
        <end position="261"/>
    </location>
</feature>
<evidence type="ECO:0000313" key="5">
    <source>
        <dbReference type="EMBL" id="ORZ38185.1"/>
    </source>
</evidence>
<dbReference type="STRING" id="765915.A0A1Y2HUA9"/>
<organism evidence="5 6">
    <name type="scientific">Catenaria anguillulae PL171</name>
    <dbReference type="NCBI Taxonomy" id="765915"/>
    <lineage>
        <taxon>Eukaryota</taxon>
        <taxon>Fungi</taxon>
        <taxon>Fungi incertae sedis</taxon>
        <taxon>Blastocladiomycota</taxon>
        <taxon>Blastocladiomycetes</taxon>
        <taxon>Blastocladiales</taxon>
        <taxon>Catenariaceae</taxon>
        <taxon>Catenaria</taxon>
    </lineage>
</organism>
<feature type="compositionally biased region" description="Low complexity" evidence="3">
    <location>
        <begin position="603"/>
        <end position="615"/>
    </location>
</feature>
<feature type="compositionally biased region" description="Low complexity" evidence="3">
    <location>
        <begin position="1136"/>
        <end position="1169"/>
    </location>
</feature>
<feature type="compositionally biased region" description="Low complexity" evidence="3">
    <location>
        <begin position="880"/>
        <end position="913"/>
    </location>
</feature>
<dbReference type="PANTHER" id="PTHR13037">
    <property type="entry name" value="FORMIN"/>
    <property type="match status" value="1"/>
</dbReference>
<feature type="compositionally biased region" description="Polar residues" evidence="3">
    <location>
        <begin position="290"/>
        <end position="304"/>
    </location>
</feature>
<feature type="compositionally biased region" description="Basic and acidic residues" evidence="3">
    <location>
        <begin position="752"/>
        <end position="765"/>
    </location>
</feature>
<keyword evidence="1" id="KW-0945">Host-virus interaction</keyword>
<evidence type="ECO:0000256" key="1">
    <source>
        <dbReference type="ARBA" id="ARBA00022581"/>
    </source>
</evidence>
<feature type="compositionally biased region" description="Polar residues" evidence="3">
    <location>
        <begin position="98"/>
        <end position="112"/>
    </location>
</feature>
<feature type="compositionally biased region" description="Low complexity" evidence="3">
    <location>
        <begin position="329"/>
        <end position="343"/>
    </location>
</feature>
<feature type="domain" description="Knl1 C-terminal RWD" evidence="4">
    <location>
        <begin position="1445"/>
        <end position="1597"/>
    </location>
</feature>
<feature type="region of interest" description="Disordered" evidence="3">
    <location>
        <begin position="248"/>
        <end position="393"/>
    </location>
</feature>
<feature type="compositionally biased region" description="Gly residues" evidence="3">
    <location>
        <begin position="520"/>
        <end position="532"/>
    </location>
</feature>
<keyword evidence="6" id="KW-1185">Reference proteome</keyword>
<feature type="compositionally biased region" description="Polar residues" evidence="3">
    <location>
        <begin position="367"/>
        <end position="379"/>
    </location>
</feature>
<feature type="region of interest" description="Disordered" evidence="3">
    <location>
        <begin position="512"/>
        <end position="952"/>
    </location>
</feature>
<reference evidence="5 6" key="1">
    <citation type="submission" date="2016-07" db="EMBL/GenBank/DDBJ databases">
        <title>Pervasive Adenine N6-methylation of Active Genes in Fungi.</title>
        <authorList>
            <consortium name="DOE Joint Genome Institute"/>
            <person name="Mondo S.J."/>
            <person name="Dannebaum R.O."/>
            <person name="Kuo R.C."/>
            <person name="Labutti K."/>
            <person name="Haridas S."/>
            <person name="Kuo A."/>
            <person name="Salamov A."/>
            <person name="Ahrendt S.R."/>
            <person name="Lipzen A."/>
            <person name="Sullivan W."/>
            <person name="Andreopoulos W.B."/>
            <person name="Clum A."/>
            <person name="Lindquist E."/>
            <person name="Daum C."/>
            <person name="Ramamoorthy G.K."/>
            <person name="Gryganskyi A."/>
            <person name="Culley D."/>
            <person name="Magnuson J.K."/>
            <person name="James T.Y."/>
            <person name="O'Malley M.A."/>
            <person name="Stajich J.E."/>
            <person name="Spatafora J.W."/>
            <person name="Visel A."/>
            <person name="Grigoriev I.V."/>
        </authorList>
    </citation>
    <scope>NUCLEOTIDE SEQUENCE [LARGE SCALE GENOMIC DNA]</scope>
    <source>
        <strain evidence="5 6">PL171</strain>
    </source>
</reference>
<dbReference type="EMBL" id="MCFL01000009">
    <property type="protein sequence ID" value="ORZ38185.1"/>
    <property type="molecule type" value="Genomic_DNA"/>
</dbReference>
<name>A0A1Y2HUA9_9FUNG</name>
<feature type="compositionally biased region" description="Low complexity" evidence="3">
    <location>
        <begin position="475"/>
        <end position="484"/>
    </location>
</feature>
<dbReference type="InterPro" id="IPR040850">
    <property type="entry name" value="Knl1_RWD_C"/>
</dbReference>
<gene>
    <name evidence="5" type="ORF">BCR44DRAFT_23638</name>
</gene>
<dbReference type="Proteomes" id="UP000193411">
    <property type="component" value="Unassembled WGS sequence"/>
</dbReference>
<dbReference type="Pfam" id="PF18210">
    <property type="entry name" value="Knl1_RWD_C"/>
    <property type="match status" value="1"/>
</dbReference>
<feature type="compositionally biased region" description="Low complexity" evidence="3">
    <location>
        <begin position="31"/>
        <end position="44"/>
    </location>
</feature>
<feature type="compositionally biased region" description="Low complexity" evidence="3">
    <location>
        <begin position="855"/>
        <end position="872"/>
    </location>
</feature>
<feature type="coiled-coil region" evidence="2">
    <location>
        <begin position="1360"/>
        <end position="1412"/>
    </location>
</feature>
<feature type="compositionally biased region" description="Acidic residues" evidence="3">
    <location>
        <begin position="549"/>
        <end position="558"/>
    </location>
</feature>
<feature type="compositionally biased region" description="Basic and acidic residues" evidence="3">
    <location>
        <begin position="176"/>
        <end position="185"/>
    </location>
</feature>
<evidence type="ECO:0000256" key="3">
    <source>
        <dbReference type="SAM" id="MobiDB-lite"/>
    </source>
</evidence>
<feature type="compositionally biased region" description="Polar residues" evidence="3">
    <location>
        <begin position="1091"/>
        <end position="1100"/>
    </location>
</feature>
<feature type="region of interest" description="Disordered" evidence="3">
    <location>
        <begin position="1061"/>
        <end position="1180"/>
    </location>
</feature>
<evidence type="ECO:0000259" key="4">
    <source>
        <dbReference type="Pfam" id="PF18210"/>
    </source>
</evidence>
<feature type="coiled-coil region" evidence="2">
    <location>
        <begin position="1438"/>
        <end position="1482"/>
    </location>
</feature>
<feature type="compositionally biased region" description="Low complexity" evidence="3">
    <location>
        <begin position="113"/>
        <end position="128"/>
    </location>
</feature>
<feature type="region of interest" description="Disordered" evidence="3">
    <location>
        <begin position="999"/>
        <end position="1029"/>
    </location>
</feature>
<protein>
    <recommendedName>
        <fullName evidence="4">Knl1 C-terminal RWD domain-containing protein</fullName>
    </recommendedName>
</protein>
<feature type="compositionally biased region" description="Polar residues" evidence="3">
    <location>
        <begin position="940"/>
        <end position="949"/>
    </location>
</feature>
<evidence type="ECO:0000313" key="6">
    <source>
        <dbReference type="Proteomes" id="UP000193411"/>
    </source>
</evidence>
<feature type="region of interest" description="Disordered" evidence="3">
    <location>
        <begin position="434"/>
        <end position="484"/>
    </location>
</feature>
<feature type="region of interest" description="Disordered" evidence="3">
    <location>
        <begin position="98"/>
        <end position="135"/>
    </location>
</feature>
<dbReference type="PANTHER" id="PTHR13037:SF24">
    <property type="entry name" value="POLYCOMB PROTEIN PCL-RELATED"/>
    <property type="match status" value="1"/>
</dbReference>
<feature type="region of interest" description="Disordered" evidence="3">
    <location>
        <begin position="151"/>
        <end position="190"/>
    </location>
</feature>
<feature type="compositionally biased region" description="Low complexity" evidence="3">
    <location>
        <begin position="780"/>
        <end position="797"/>
    </location>
</feature>
<feature type="compositionally biased region" description="Low complexity" evidence="3">
    <location>
        <begin position="577"/>
        <end position="588"/>
    </location>
</feature>
<feature type="compositionally biased region" description="Polar residues" evidence="3">
    <location>
        <begin position="1002"/>
        <end position="1029"/>
    </location>
</feature>
<keyword evidence="2" id="KW-0175">Coiled coil</keyword>